<gene>
    <name evidence="2" type="ORF">L336_0507</name>
</gene>
<evidence type="ECO:0000313" key="3">
    <source>
        <dbReference type="Proteomes" id="UP000013893"/>
    </source>
</evidence>
<keyword evidence="1" id="KW-0175">Coiled coil</keyword>
<keyword evidence="3" id="KW-1185">Reference proteome</keyword>
<dbReference type="HOGENOM" id="CLU_2166419_0_0_0"/>
<sequence>MSEIKKIARSSLRSISKITPRRVKKGMKYVVARLAGTDDIHSFISQYYGDIERYNKLLERKSNVTEYHVDKVIRSVGVALADNKLRLQELEKRIQELEATIGGNAHDRSK</sequence>
<reference evidence="2 3" key="1">
    <citation type="journal article" date="2013" name="Nat. Biotechnol.">
        <title>Genome sequences of rare, uncultured bacteria obtained by differential coverage binning of multiple metagenomes.</title>
        <authorList>
            <person name="Albertsen M."/>
            <person name="Hugenholtz P."/>
            <person name="Skarshewski A."/>
            <person name="Nielsen K.L."/>
            <person name="Tyson G.W."/>
            <person name="Nielsen P.H."/>
        </authorList>
    </citation>
    <scope>NUCLEOTIDE SEQUENCE [LARGE SCALE GENOMIC DNA]</scope>
    <source>
        <strain evidence="2">TM71</strain>
    </source>
</reference>
<proteinExistence type="predicted"/>
<dbReference type="EMBL" id="CP005957">
    <property type="protein sequence ID" value="AGL62211.1"/>
    <property type="molecule type" value="Genomic_DNA"/>
</dbReference>
<feature type="coiled-coil region" evidence="1">
    <location>
        <begin position="80"/>
        <end position="107"/>
    </location>
</feature>
<dbReference type="Proteomes" id="UP000013893">
    <property type="component" value="Chromosome"/>
</dbReference>
<accession>R4PY96</accession>
<protein>
    <submittedName>
        <fullName evidence="2">Uncharacterized protein</fullName>
    </submittedName>
</protein>
<evidence type="ECO:0000256" key="1">
    <source>
        <dbReference type="SAM" id="Coils"/>
    </source>
</evidence>
<dbReference type="KEGG" id="saal:L336_0507"/>
<organism evidence="2 3">
    <name type="scientific">Candidatus Saccharimonas aalborgensis</name>
    <dbReference type="NCBI Taxonomy" id="1332188"/>
    <lineage>
        <taxon>Bacteria</taxon>
        <taxon>Candidatus Saccharimonadota</taxon>
        <taxon>Candidatus Saccharimonadia</taxon>
        <taxon>Candidatus Saccharimonadales</taxon>
        <taxon>Candidatus Saccharimonadaceae</taxon>
        <taxon>Candidatus Saccharimonas</taxon>
    </lineage>
</organism>
<dbReference type="STRING" id="1332188.L336_0507"/>
<dbReference type="AlphaFoldDB" id="R4PY96"/>
<name>R4PY96_9BACT</name>
<evidence type="ECO:0000313" key="2">
    <source>
        <dbReference type="EMBL" id="AGL62211.1"/>
    </source>
</evidence>